<proteinExistence type="predicted"/>
<evidence type="ECO:0000256" key="1">
    <source>
        <dbReference type="SAM" id="MobiDB-lite"/>
    </source>
</evidence>
<evidence type="ECO:0000313" key="3">
    <source>
        <dbReference type="Proteomes" id="UP000693946"/>
    </source>
</evidence>
<gene>
    <name evidence="2" type="ORF">JOB18_033956</name>
</gene>
<dbReference type="Proteomes" id="UP000693946">
    <property type="component" value="Linkage Group LG18"/>
</dbReference>
<dbReference type="EMBL" id="JAGKHQ010000010">
    <property type="protein sequence ID" value="KAG7507435.1"/>
    <property type="molecule type" value="Genomic_DNA"/>
</dbReference>
<protein>
    <recommendedName>
        <fullName evidence="4">Secreted protein</fullName>
    </recommendedName>
</protein>
<name>A0AAV6RT40_SOLSE</name>
<dbReference type="AlphaFoldDB" id="A0AAV6RT40"/>
<reference evidence="2 3" key="1">
    <citation type="journal article" date="2021" name="Sci. Rep.">
        <title>Chromosome anchoring in Senegalese sole (Solea senegalensis) reveals sex-associated markers and genome rearrangements in flatfish.</title>
        <authorList>
            <person name="Guerrero-Cozar I."/>
            <person name="Gomez-Garrido J."/>
            <person name="Berbel C."/>
            <person name="Martinez-Blanch J.F."/>
            <person name="Alioto T."/>
            <person name="Claros M.G."/>
            <person name="Gagnaire P.A."/>
            <person name="Manchado M."/>
        </authorList>
    </citation>
    <scope>NUCLEOTIDE SEQUENCE [LARGE SCALE GENOMIC DNA]</scope>
    <source>
        <strain evidence="2">Sse05_10M</strain>
    </source>
</reference>
<evidence type="ECO:0000313" key="2">
    <source>
        <dbReference type="EMBL" id="KAG7507435.1"/>
    </source>
</evidence>
<feature type="region of interest" description="Disordered" evidence="1">
    <location>
        <begin position="43"/>
        <end position="96"/>
    </location>
</feature>
<evidence type="ECO:0008006" key="4">
    <source>
        <dbReference type="Google" id="ProtNLM"/>
    </source>
</evidence>
<comment type="caution">
    <text evidence="2">The sequence shown here is derived from an EMBL/GenBank/DDBJ whole genome shotgun (WGS) entry which is preliminary data.</text>
</comment>
<organism evidence="2 3">
    <name type="scientific">Solea senegalensis</name>
    <name type="common">Senegalese sole</name>
    <dbReference type="NCBI Taxonomy" id="28829"/>
    <lineage>
        <taxon>Eukaryota</taxon>
        <taxon>Metazoa</taxon>
        <taxon>Chordata</taxon>
        <taxon>Craniata</taxon>
        <taxon>Vertebrata</taxon>
        <taxon>Euteleostomi</taxon>
        <taxon>Actinopterygii</taxon>
        <taxon>Neopterygii</taxon>
        <taxon>Teleostei</taxon>
        <taxon>Neoteleostei</taxon>
        <taxon>Acanthomorphata</taxon>
        <taxon>Carangaria</taxon>
        <taxon>Pleuronectiformes</taxon>
        <taxon>Pleuronectoidei</taxon>
        <taxon>Soleidae</taxon>
        <taxon>Solea</taxon>
    </lineage>
</organism>
<accession>A0AAV6RT40</accession>
<keyword evidence="3" id="KW-1185">Reference proteome</keyword>
<sequence length="96" mass="11128">MATRRQSVSLAVLPAFSPIIWDGDGVFTSATCHKAFECRCYIEPPPAHKSTTPEEEEEEEKEKENLEHQQEQCEETRRRRRRRRSQQVQSLGAAID</sequence>
<feature type="compositionally biased region" description="Basic and acidic residues" evidence="1">
    <location>
        <begin position="62"/>
        <end position="77"/>
    </location>
</feature>